<reference evidence="2 3" key="1">
    <citation type="submission" date="2017-09" db="EMBL/GenBank/DDBJ databases">
        <title>Paracoccus alkalisoli sp. nov., isolated from saline alkaline soil.</title>
        <authorList>
            <person name="Dong X."/>
            <person name="Zhang G."/>
        </authorList>
    </citation>
    <scope>NUCLEOTIDE SEQUENCE [LARGE SCALE GENOMIC DNA]</scope>
    <source>
        <strain evidence="2 3">WN007</strain>
    </source>
</reference>
<dbReference type="NCBIfam" id="TIGR03082">
    <property type="entry name" value="Gneg_AbrB_dup"/>
    <property type="match status" value="1"/>
</dbReference>
<keyword evidence="1" id="KW-0812">Transmembrane</keyword>
<feature type="transmembrane region" description="Helical" evidence="1">
    <location>
        <begin position="143"/>
        <end position="160"/>
    </location>
</feature>
<keyword evidence="2" id="KW-0503">Monooxygenase</keyword>
<feature type="transmembrane region" description="Helical" evidence="1">
    <location>
        <begin position="172"/>
        <end position="196"/>
    </location>
</feature>
<feature type="transmembrane region" description="Helical" evidence="1">
    <location>
        <begin position="305"/>
        <end position="331"/>
    </location>
</feature>
<keyword evidence="1" id="KW-0472">Membrane</keyword>
<keyword evidence="3" id="KW-1185">Reference proteome</keyword>
<dbReference type="GO" id="GO:0004497">
    <property type="term" value="F:monooxygenase activity"/>
    <property type="evidence" value="ECO:0007669"/>
    <property type="project" value="UniProtKB-KW"/>
</dbReference>
<evidence type="ECO:0000256" key="1">
    <source>
        <dbReference type="SAM" id="Phobius"/>
    </source>
</evidence>
<sequence length="346" mass="35565">MRHLIPVYLAAACGGAAFAALGMPLPWMMGPLLVSAMLSLTGLLDRTLPVVTRPFGQAVVASQVGLSFTPQAVATVLAMSPLLVGLAAMTALYSLGVAVLQARLARARLSRMVLATFPISPVEAAVLAEQCDIPPAPVIMAQTLRIAAIVTVLPILIYWLDGWPQGGRPLPGAIGGAAAPGLAGLAAAAAAGGLLFRRLGWANPYFLGPLALSSALTAAGTPLSSYPPLVLATAQVVLGAWLGSTFRPGIFREAGREMAVSVAGTLLLLALSCASAAGIAGWLGLDWETAVLAVAPGGVTEMSLAARFLAQDVALVTAAHLVRIFLFMPLARPLVRLVHRRERAGP</sequence>
<keyword evidence="2" id="KW-0560">Oxidoreductase</keyword>
<gene>
    <name evidence="2" type="ORF">CK240_13340</name>
</gene>
<feature type="transmembrane region" description="Helical" evidence="1">
    <location>
        <begin position="82"/>
        <end position="102"/>
    </location>
</feature>
<keyword evidence="1" id="KW-1133">Transmembrane helix</keyword>
<dbReference type="OrthoDB" id="7157734at2"/>
<organism evidence="2 3">
    <name type="scientific">Paracoccus salipaludis</name>
    <dbReference type="NCBI Taxonomy" id="2032623"/>
    <lineage>
        <taxon>Bacteria</taxon>
        <taxon>Pseudomonadati</taxon>
        <taxon>Pseudomonadota</taxon>
        <taxon>Alphaproteobacteria</taxon>
        <taxon>Rhodobacterales</taxon>
        <taxon>Paracoccaceae</taxon>
        <taxon>Paracoccus</taxon>
    </lineage>
</organism>
<dbReference type="RefSeq" id="WP_095640824.1">
    <property type="nucleotide sequence ID" value="NZ_NSJZ01000013.1"/>
</dbReference>
<protein>
    <submittedName>
        <fullName evidence="2">Ammonia monooxygenase</fullName>
    </submittedName>
</protein>
<dbReference type="Proteomes" id="UP000218023">
    <property type="component" value="Unassembled WGS sequence"/>
</dbReference>
<dbReference type="GO" id="GO:0016020">
    <property type="term" value="C:membrane"/>
    <property type="evidence" value="ECO:0007669"/>
    <property type="project" value="InterPro"/>
</dbReference>
<proteinExistence type="predicted"/>
<dbReference type="AlphaFoldDB" id="A0A2A2GGP9"/>
<feature type="transmembrane region" description="Helical" evidence="1">
    <location>
        <begin position="258"/>
        <end position="285"/>
    </location>
</feature>
<dbReference type="PIRSF" id="PIRSF038991">
    <property type="entry name" value="Protein_AbrB"/>
    <property type="match status" value="1"/>
</dbReference>
<dbReference type="PANTHER" id="PTHR38457:SF1">
    <property type="entry name" value="REGULATOR ABRB-RELATED"/>
    <property type="match status" value="1"/>
</dbReference>
<dbReference type="InterPro" id="IPR007820">
    <property type="entry name" value="AbrB_fam"/>
</dbReference>
<accession>A0A2A2GGP9</accession>
<name>A0A2A2GGP9_9RHOB</name>
<comment type="caution">
    <text evidence="2">The sequence shown here is derived from an EMBL/GenBank/DDBJ whole genome shotgun (WGS) entry which is preliminary data.</text>
</comment>
<dbReference type="EMBL" id="NSJZ01000013">
    <property type="protein sequence ID" value="PAU96528.1"/>
    <property type="molecule type" value="Genomic_DNA"/>
</dbReference>
<dbReference type="PANTHER" id="PTHR38457">
    <property type="entry name" value="REGULATOR ABRB-RELATED"/>
    <property type="match status" value="1"/>
</dbReference>
<dbReference type="GO" id="GO:0010468">
    <property type="term" value="P:regulation of gene expression"/>
    <property type="evidence" value="ECO:0007669"/>
    <property type="project" value="InterPro"/>
</dbReference>
<feature type="transmembrane region" description="Helical" evidence="1">
    <location>
        <begin position="229"/>
        <end position="246"/>
    </location>
</feature>
<evidence type="ECO:0000313" key="2">
    <source>
        <dbReference type="EMBL" id="PAU96528.1"/>
    </source>
</evidence>
<feature type="transmembrane region" description="Helical" evidence="1">
    <location>
        <begin position="205"/>
        <end position="223"/>
    </location>
</feature>
<evidence type="ECO:0000313" key="3">
    <source>
        <dbReference type="Proteomes" id="UP000218023"/>
    </source>
</evidence>
<dbReference type="InterPro" id="IPR017516">
    <property type="entry name" value="AbrB_dup"/>
</dbReference>
<dbReference type="Pfam" id="PF05145">
    <property type="entry name" value="AbrB"/>
    <property type="match status" value="1"/>
</dbReference>